<dbReference type="PANTHER" id="PTHR44196:SF1">
    <property type="entry name" value="DEHYDROGENASE_REDUCTASE SDR FAMILY MEMBER 7B"/>
    <property type="match status" value="1"/>
</dbReference>
<proteinExistence type="inferred from homology"/>
<evidence type="ECO:0000256" key="4">
    <source>
        <dbReference type="ARBA" id="ARBA00037096"/>
    </source>
</evidence>
<dbReference type="InterPro" id="IPR002347">
    <property type="entry name" value="SDR_fam"/>
</dbReference>
<dbReference type="Proteomes" id="UP000297910">
    <property type="component" value="Unassembled WGS sequence"/>
</dbReference>
<dbReference type="InterPro" id="IPR020904">
    <property type="entry name" value="Sc_DH/Rdtase_CS"/>
</dbReference>
<evidence type="ECO:0000313" key="6">
    <source>
        <dbReference type="EMBL" id="TGO20633.1"/>
    </source>
</evidence>
<comment type="caution">
    <text evidence="6">The sequence shown here is derived from an EMBL/GenBank/DDBJ whole genome shotgun (WGS) entry which is preliminary data.</text>
</comment>
<dbReference type="Gene3D" id="3.40.50.720">
    <property type="entry name" value="NAD(P)-binding Rossmann-like Domain"/>
    <property type="match status" value="1"/>
</dbReference>
<organism evidence="6 7">
    <name type="scientific">Botrytis paeoniae</name>
    <dbReference type="NCBI Taxonomy" id="278948"/>
    <lineage>
        <taxon>Eukaryota</taxon>
        <taxon>Fungi</taxon>
        <taxon>Dikarya</taxon>
        <taxon>Ascomycota</taxon>
        <taxon>Pezizomycotina</taxon>
        <taxon>Leotiomycetes</taxon>
        <taxon>Helotiales</taxon>
        <taxon>Sclerotiniaceae</taxon>
        <taxon>Botrytis</taxon>
    </lineage>
</organism>
<dbReference type="PRINTS" id="PR00080">
    <property type="entry name" value="SDRFAMILY"/>
</dbReference>
<keyword evidence="7" id="KW-1185">Reference proteome</keyword>
<dbReference type="GO" id="GO:0016020">
    <property type="term" value="C:membrane"/>
    <property type="evidence" value="ECO:0007669"/>
    <property type="project" value="TreeGrafter"/>
</dbReference>
<evidence type="ECO:0000256" key="3">
    <source>
        <dbReference type="ARBA" id="ARBA00023002"/>
    </source>
</evidence>
<dbReference type="PRINTS" id="PR00081">
    <property type="entry name" value="GDHRDH"/>
</dbReference>
<dbReference type="EMBL" id="PQXI01000278">
    <property type="protein sequence ID" value="TGO20633.1"/>
    <property type="molecule type" value="Genomic_DNA"/>
</dbReference>
<reference evidence="6 7" key="1">
    <citation type="submission" date="2017-12" db="EMBL/GenBank/DDBJ databases">
        <title>Comparative genomics of Botrytis spp.</title>
        <authorList>
            <person name="Valero-Jimenez C.A."/>
            <person name="Tapia P."/>
            <person name="Veloso J."/>
            <person name="Silva-Moreno E."/>
            <person name="Staats M."/>
            <person name="Valdes J.H."/>
            <person name="Van Kan J.A.L."/>
        </authorList>
    </citation>
    <scope>NUCLEOTIDE SEQUENCE [LARGE SCALE GENOMIC DNA]</scope>
    <source>
        <strain evidence="6 7">Bp0003</strain>
    </source>
</reference>
<keyword evidence="3" id="KW-0560">Oxidoreductase</keyword>
<comment type="function">
    <text evidence="4">Putative oxidoreductase.</text>
</comment>
<name>A0A4Z1FCW9_9HELO</name>
<evidence type="ECO:0000256" key="2">
    <source>
        <dbReference type="ARBA" id="ARBA00022857"/>
    </source>
</evidence>
<dbReference type="Pfam" id="PF00106">
    <property type="entry name" value="adh_short"/>
    <property type="match status" value="1"/>
</dbReference>
<accession>A0A4Z1FCW9</accession>
<dbReference type="PROSITE" id="PS00061">
    <property type="entry name" value="ADH_SHORT"/>
    <property type="match status" value="1"/>
</dbReference>
<comment type="similarity">
    <text evidence="1 5">Belongs to the short-chain dehydrogenases/reductases (SDR) family.</text>
</comment>
<dbReference type="InterPro" id="IPR036291">
    <property type="entry name" value="NAD(P)-bd_dom_sf"/>
</dbReference>
<dbReference type="GO" id="GO:0016491">
    <property type="term" value="F:oxidoreductase activity"/>
    <property type="evidence" value="ECO:0007669"/>
    <property type="project" value="UniProtKB-KW"/>
</dbReference>
<dbReference type="AlphaFoldDB" id="A0A4Z1FCW9"/>
<gene>
    <name evidence="6" type="ORF">BPAE_0279g00060</name>
</gene>
<evidence type="ECO:0000256" key="5">
    <source>
        <dbReference type="RuleBase" id="RU000363"/>
    </source>
</evidence>
<keyword evidence="2" id="KW-0521">NADP</keyword>
<sequence>MSTTMNLKEAVVVITGASRGIGVSIAHAFAKAGSSLCLIARSAMELEDLAQELIHEYKISVGTWTANISDITRVTNVAHEIKARYGRVDVIINNAGIIQFDLVENSNIQDWWRVMEVNLLGPVALTGALLPLMLEQGTGTIISIGSRLCGGSSKYLSAYACSKTALMQFHQCLHREVWARGIRTFVVQPGNVDTNILVAPGAVNFDTASRDPELARRVQALKDTSTCDPQVTADLCVTLATIPEARILSGLYIDAEKSLNDIFDDISVSGRGLIQKHELYQLKIRKLTDVDE</sequence>
<evidence type="ECO:0000256" key="1">
    <source>
        <dbReference type="ARBA" id="ARBA00006484"/>
    </source>
</evidence>
<dbReference type="SUPFAM" id="SSF51735">
    <property type="entry name" value="NAD(P)-binding Rossmann-fold domains"/>
    <property type="match status" value="1"/>
</dbReference>
<dbReference type="PANTHER" id="PTHR44196">
    <property type="entry name" value="DEHYDROGENASE/REDUCTASE SDR FAMILY MEMBER 7B"/>
    <property type="match status" value="1"/>
</dbReference>
<evidence type="ECO:0000313" key="7">
    <source>
        <dbReference type="Proteomes" id="UP000297910"/>
    </source>
</evidence>
<protein>
    <submittedName>
        <fullName evidence="6">Uncharacterized protein</fullName>
    </submittedName>
</protein>